<evidence type="ECO:0000313" key="2">
    <source>
        <dbReference type="EMBL" id="QOY35204.1"/>
    </source>
</evidence>
<evidence type="ECO:0000313" key="3">
    <source>
        <dbReference type="Proteomes" id="UP000180175"/>
    </source>
</evidence>
<proteinExistence type="predicted"/>
<keyword evidence="3" id="KW-1185">Reference proteome</keyword>
<sequence>MKPFGASGPMINVIHDQALVQEFIDGIGKNILILTPSFPYVFIGKLVDVIEDHAIVDVKVTTISELEDRQWHVHIHQIEAFYIQRKGQPRIPELKDDY</sequence>
<dbReference type="OrthoDB" id="2439638at2"/>
<dbReference type="EMBL" id="CP063356">
    <property type="protein sequence ID" value="QOY35204.1"/>
    <property type="molecule type" value="Genomic_DNA"/>
</dbReference>
<reference evidence="2 3" key="3">
    <citation type="journal article" date="2019" name="Int. J. Syst. Evol. Microbiol.">
        <title>Anaerobacillus isosaccharinicus sp. nov., an alkaliphilic bacterium which degrades isosaccharinic acid.</title>
        <authorList>
            <person name="Bassil N.M."/>
            <person name="Lloyd J.R."/>
        </authorList>
    </citation>
    <scope>NUCLEOTIDE SEQUENCE [LARGE SCALE GENOMIC DNA]</scope>
    <source>
        <strain evidence="2 3">NB2006</strain>
    </source>
</reference>
<reference evidence="1 3" key="1">
    <citation type="submission" date="2016-10" db="EMBL/GenBank/DDBJ databases">
        <title>Draft genome sequences of four alkaliphilic bacteria belonging to the Anaerobacillus genus.</title>
        <authorList>
            <person name="Bassil N.M."/>
            <person name="Lloyd J.R."/>
        </authorList>
    </citation>
    <scope>NUCLEOTIDE SEQUENCE [LARGE SCALE GENOMIC DNA]</scope>
    <source>
        <strain evidence="1 3">NB2006</strain>
    </source>
</reference>
<evidence type="ECO:0000313" key="1">
    <source>
        <dbReference type="EMBL" id="OIJ18005.1"/>
    </source>
</evidence>
<dbReference type="EMBL" id="LQXD01000095">
    <property type="protein sequence ID" value="OIJ18005.1"/>
    <property type="molecule type" value="Genomic_DNA"/>
</dbReference>
<dbReference type="AlphaFoldDB" id="A0A1S2M2V7"/>
<dbReference type="Proteomes" id="UP000180175">
    <property type="component" value="Chromosome"/>
</dbReference>
<dbReference type="KEGG" id="aia:AWH56_021265"/>
<evidence type="ECO:0008006" key="4">
    <source>
        <dbReference type="Google" id="ProtNLM"/>
    </source>
</evidence>
<gene>
    <name evidence="2" type="ORF">AWH56_021265</name>
    <name evidence="1" type="ORF">AWH56_10635</name>
</gene>
<protein>
    <recommendedName>
        <fullName evidence="4">DUF2642 domain-containing protein</fullName>
    </recommendedName>
</protein>
<dbReference type="RefSeq" id="WP_071317126.1">
    <property type="nucleotide sequence ID" value="NZ_CP063356.2"/>
</dbReference>
<reference evidence="2" key="4">
    <citation type="submission" date="2020-10" db="EMBL/GenBank/DDBJ databases">
        <authorList>
            <person name="Bassil N.M."/>
            <person name="Lloyd J.R."/>
        </authorList>
    </citation>
    <scope>NUCLEOTIDE SEQUENCE</scope>
    <source>
        <strain evidence="2">NB2006</strain>
    </source>
</reference>
<organism evidence="1 3">
    <name type="scientific">Anaerobacillus isosaccharinicus</name>
    <dbReference type="NCBI Taxonomy" id="1532552"/>
    <lineage>
        <taxon>Bacteria</taxon>
        <taxon>Bacillati</taxon>
        <taxon>Bacillota</taxon>
        <taxon>Bacilli</taxon>
        <taxon>Bacillales</taxon>
        <taxon>Bacillaceae</taxon>
        <taxon>Anaerobacillus</taxon>
    </lineage>
</organism>
<accession>A0A1S2M2V7</accession>
<reference evidence="2 3" key="2">
    <citation type="journal article" date="2017" name="Genome Announc.">
        <title>Draft Genome Sequences of Four Alkaliphilic Bacteria Belonging to the Anaerobacillus Genus.</title>
        <authorList>
            <person name="Bassil N.M."/>
            <person name="Lloyd J.R."/>
        </authorList>
    </citation>
    <scope>NUCLEOTIDE SEQUENCE [LARGE SCALE GENOMIC DNA]</scope>
    <source>
        <strain evidence="2 3">NB2006</strain>
    </source>
</reference>
<name>A0A1S2M2V7_9BACI</name>